<evidence type="ECO:0000313" key="3">
    <source>
        <dbReference type="Proteomes" id="UP000820818"/>
    </source>
</evidence>
<dbReference type="EMBL" id="WJBH02000004">
    <property type="protein sequence ID" value="KAI9560063.1"/>
    <property type="molecule type" value="Genomic_DNA"/>
</dbReference>
<dbReference type="Proteomes" id="UP000820818">
    <property type="component" value="Linkage Group LG4"/>
</dbReference>
<comment type="caution">
    <text evidence="2">The sequence shown here is derived from an EMBL/GenBank/DDBJ whole genome shotgun (WGS) entry which is preliminary data.</text>
</comment>
<feature type="region of interest" description="Disordered" evidence="1">
    <location>
        <begin position="309"/>
        <end position="341"/>
    </location>
</feature>
<feature type="compositionally biased region" description="Acidic residues" evidence="1">
    <location>
        <begin position="332"/>
        <end position="341"/>
    </location>
</feature>
<keyword evidence="3" id="KW-1185">Reference proteome</keyword>
<evidence type="ECO:0000256" key="1">
    <source>
        <dbReference type="SAM" id="MobiDB-lite"/>
    </source>
</evidence>
<evidence type="ECO:0000313" key="2">
    <source>
        <dbReference type="EMBL" id="KAI9560063.1"/>
    </source>
</evidence>
<organism evidence="2 3">
    <name type="scientific">Daphnia sinensis</name>
    <dbReference type="NCBI Taxonomy" id="1820382"/>
    <lineage>
        <taxon>Eukaryota</taxon>
        <taxon>Metazoa</taxon>
        <taxon>Ecdysozoa</taxon>
        <taxon>Arthropoda</taxon>
        <taxon>Crustacea</taxon>
        <taxon>Branchiopoda</taxon>
        <taxon>Diplostraca</taxon>
        <taxon>Cladocera</taxon>
        <taxon>Anomopoda</taxon>
        <taxon>Daphniidae</taxon>
        <taxon>Daphnia</taxon>
        <taxon>Daphnia similis group</taxon>
    </lineage>
</organism>
<feature type="compositionally biased region" description="Polar residues" evidence="1">
    <location>
        <begin position="311"/>
        <end position="324"/>
    </location>
</feature>
<protein>
    <submittedName>
        <fullName evidence="2">Uncharacterized protein</fullName>
    </submittedName>
</protein>
<name>A0AAD5LD67_9CRUS</name>
<gene>
    <name evidence="2" type="ORF">GHT06_014073</name>
</gene>
<accession>A0AAD5LD67</accession>
<sequence>MGLWKKGKNCSRTRSCSLNGRAIKKPFKWTSYRNFAKRINNGASLLRPVIKSLTRHATLQLPDGTQQIDFPTGTRIMSKTSEIPLMPDAVEAYSDPDRMPLKIHNHNYQSCPVFFSALRKCPSDEAAIASELADGVWQPVRPEIPDGNISNNTPKPAFLPSRRRTWSAEAERVAKQVNLPSWAKIEDVDEVPFCEMRLKETVELEQKDINARKKWVLDFIPGSQRPAELPNWAKAKSSQFVRSVKPAVRKDGIGLFGAAHPPSAIKPFRASPVPATTYKASLPVRMKRHQLASNERVKADMIAQMLESKTFPGQSTPQHFQTLSADKRAVIGDEEPPLPSR</sequence>
<dbReference type="AlphaFoldDB" id="A0AAD5LD67"/>
<proteinExistence type="predicted"/>
<reference evidence="2 3" key="1">
    <citation type="submission" date="2022-05" db="EMBL/GenBank/DDBJ databases">
        <title>A multi-omics perspective on studying reproductive biology in Daphnia sinensis.</title>
        <authorList>
            <person name="Jia J."/>
        </authorList>
    </citation>
    <scope>NUCLEOTIDE SEQUENCE [LARGE SCALE GENOMIC DNA]</scope>
    <source>
        <strain evidence="2 3">WSL</strain>
    </source>
</reference>